<keyword evidence="1" id="KW-0175">Coiled coil</keyword>
<sequence>MIKIKTVYIGNGVESYIEDRLTDGINVIYSLDNNRGKTVLMQGAMYALGAIPTFPERFPYKEYLYIVDLDIDDNEVSVLRSRNTFAVKTSDSLSLFDSEADYSRYWSENFRSLPSIVKNGRLTSAGLQLYTQMAFIGQDDISSAKITAGQFNKDDFIEMLYAIVGLDRRELDSAEEITLKRRRDELKGQIKSLAKEASALKVRGTALSAISVTTDARDMQEFLKELDSARAEVTDLRKTRSRCLARLTKNQIVLDELNSLRREVKAGKLVCLKCGSVSVGYQMADSGVVFDVTSPDMRTQIVNTLKERIYAIEAELDALERNLRKAQNRLSGLLSENDEFSLMDLVACKDEYLNEQEIDQKMQEAQRELDDVKGKLESDRLLTSEIAKQRKEFMDDLLGKMNLARRAISDNTEESPYESLFSTKANIYSGSDGTIYFAARTFAIASKIDHGMPIMIDSFRADDLSSDREDRLLDLLGKLNNQIILTTTIKREESIGPDASKYERDSRVHAIDYSNHEINRIMSDTHNDRFAEKAADFGLVLR</sequence>
<dbReference type="EMBL" id="CABWIE010000004">
    <property type="protein sequence ID" value="VWL88191.1"/>
    <property type="molecule type" value="Genomic_DNA"/>
</dbReference>
<name>A0A5K1IL98_9ACTN</name>
<organism evidence="2 3">
    <name type="scientific">Collinsella aerofaciens</name>
    <dbReference type="NCBI Taxonomy" id="74426"/>
    <lineage>
        <taxon>Bacteria</taxon>
        <taxon>Bacillati</taxon>
        <taxon>Actinomycetota</taxon>
        <taxon>Coriobacteriia</taxon>
        <taxon>Coriobacteriales</taxon>
        <taxon>Coriobacteriaceae</taxon>
        <taxon>Collinsella</taxon>
    </lineage>
</organism>
<evidence type="ECO:0000256" key="1">
    <source>
        <dbReference type="SAM" id="Coils"/>
    </source>
</evidence>
<proteinExistence type="predicted"/>
<reference evidence="2 3" key="1">
    <citation type="submission" date="2019-10" db="EMBL/GenBank/DDBJ databases">
        <authorList>
            <person name="Wolf R A."/>
        </authorList>
    </citation>
    <scope>NUCLEOTIDE SEQUENCE [LARGE SCALE GENOMIC DNA]</scope>
    <source>
        <strain evidence="2">Collinsella_aerofaciens_MC2</strain>
    </source>
</reference>
<protein>
    <submittedName>
        <fullName evidence="2">Uncharacterized protein</fullName>
    </submittedName>
</protein>
<feature type="coiled-coil region" evidence="1">
    <location>
        <begin position="176"/>
        <end position="239"/>
    </location>
</feature>
<gene>
    <name evidence="2" type="ORF">KCJAJFAP_01589</name>
</gene>
<evidence type="ECO:0000313" key="3">
    <source>
        <dbReference type="Proteomes" id="UP000361836"/>
    </source>
</evidence>
<dbReference type="RefSeq" id="WP_152075867.1">
    <property type="nucleotide sequence ID" value="NZ_CAAKNU010000068.1"/>
</dbReference>
<keyword evidence="3" id="KW-1185">Reference proteome</keyword>
<evidence type="ECO:0000313" key="2">
    <source>
        <dbReference type="EMBL" id="VWL88191.1"/>
    </source>
</evidence>
<feature type="coiled-coil region" evidence="1">
    <location>
        <begin position="302"/>
        <end position="382"/>
    </location>
</feature>
<dbReference type="SUPFAM" id="SSF46579">
    <property type="entry name" value="Prefoldin"/>
    <property type="match status" value="1"/>
</dbReference>
<dbReference type="AlphaFoldDB" id="A0A5K1IL98"/>
<dbReference type="Proteomes" id="UP000361836">
    <property type="component" value="Unassembled WGS sequence"/>
</dbReference>
<accession>A0A5K1IL98</accession>